<evidence type="ECO:0000313" key="3">
    <source>
        <dbReference type="Proteomes" id="UP000663829"/>
    </source>
</evidence>
<dbReference type="InterPro" id="IPR032675">
    <property type="entry name" value="LRR_dom_sf"/>
</dbReference>
<gene>
    <name evidence="1" type="ORF">GPM918_LOCUS31270</name>
    <name evidence="2" type="ORF">SRO942_LOCUS31911</name>
</gene>
<evidence type="ECO:0000313" key="1">
    <source>
        <dbReference type="EMBL" id="CAF1358725.1"/>
    </source>
</evidence>
<accession>A0A815HUE1</accession>
<dbReference type="Gene3D" id="3.80.10.10">
    <property type="entry name" value="Ribonuclease Inhibitor"/>
    <property type="match status" value="1"/>
</dbReference>
<proteinExistence type="predicted"/>
<dbReference type="Proteomes" id="UP000663829">
    <property type="component" value="Unassembled WGS sequence"/>
</dbReference>
<dbReference type="EMBL" id="CAJNOQ010015297">
    <property type="protein sequence ID" value="CAF1358725.1"/>
    <property type="molecule type" value="Genomic_DNA"/>
</dbReference>
<protein>
    <recommendedName>
        <fullName evidence="4">F-box domain-containing protein</fullName>
    </recommendedName>
</protein>
<organism evidence="1 3">
    <name type="scientific">Didymodactylos carnosus</name>
    <dbReference type="NCBI Taxonomy" id="1234261"/>
    <lineage>
        <taxon>Eukaryota</taxon>
        <taxon>Metazoa</taxon>
        <taxon>Spiralia</taxon>
        <taxon>Gnathifera</taxon>
        <taxon>Rotifera</taxon>
        <taxon>Eurotatoria</taxon>
        <taxon>Bdelloidea</taxon>
        <taxon>Philodinida</taxon>
        <taxon>Philodinidae</taxon>
        <taxon>Didymodactylos</taxon>
    </lineage>
</organism>
<feature type="non-terminal residue" evidence="1">
    <location>
        <position position="1"/>
    </location>
</feature>
<dbReference type="SUPFAM" id="SSF52058">
    <property type="entry name" value="L domain-like"/>
    <property type="match status" value="1"/>
</dbReference>
<keyword evidence="3" id="KW-1185">Reference proteome</keyword>
<evidence type="ECO:0008006" key="4">
    <source>
        <dbReference type="Google" id="ProtNLM"/>
    </source>
</evidence>
<evidence type="ECO:0000313" key="2">
    <source>
        <dbReference type="EMBL" id="CAF4235256.1"/>
    </source>
</evidence>
<dbReference type="AlphaFoldDB" id="A0A815HUE1"/>
<name>A0A815HUE1_9BILA</name>
<dbReference type="EMBL" id="CAJOBC010068751">
    <property type="protein sequence ID" value="CAF4235256.1"/>
    <property type="molecule type" value="Genomic_DNA"/>
</dbReference>
<reference evidence="1" key="1">
    <citation type="submission" date="2021-02" db="EMBL/GenBank/DDBJ databases">
        <authorList>
            <person name="Nowell W R."/>
        </authorList>
    </citation>
    <scope>NUCLEOTIDE SEQUENCE</scope>
</reference>
<sequence>HIILMTINEFENLSDELLMQILEYLDIYYMYTAFDGLNARFNNILGDKHLKLTLDTKNILYLKKFDIKTYIKRLVSLTVSCVIDPQFSLAQCCALEILTITNDCDIQNILQIIEILKNSSKLSTLVICKNSVNEKTLITLMIKLLFQNYLIQLKTLKICQNYLLDFDTTNNITQKNNLVYLTIRCNLPTLLQILESSLNLKYLKVTDIMPGVKLARSISFDKILINLKHFRIHNCGISYNTLQRLIKLMPNLKWFELTAVTDERSDFVNGQKLQHLLLSSTIRFKLALAILLESVDMVNIILTTFQGNYWQNAKCWSSNGWLYKLTAIGGH</sequence>
<comment type="caution">
    <text evidence="1">The sequence shown here is derived from an EMBL/GenBank/DDBJ whole genome shotgun (WGS) entry which is preliminary data.</text>
</comment>
<dbReference type="Proteomes" id="UP000681722">
    <property type="component" value="Unassembled WGS sequence"/>
</dbReference>